<reference evidence="7 8" key="1">
    <citation type="submission" date="2023-10" db="EMBL/GenBank/DDBJ databases">
        <title>Genome-Wide Identification Analysis in wild type Solanum Pinnatisectum Reveals Some Genes Defensing Phytophthora Infestans.</title>
        <authorList>
            <person name="Sun C."/>
        </authorList>
    </citation>
    <scope>NUCLEOTIDE SEQUENCE [LARGE SCALE GENOMIC DNA]</scope>
    <source>
        <strain evidence="7">LQN</strain>
        <tissue evidence="7">Leaf</tissue>
    </source>
</reference>
<evidence type="ECO:0000313" key="7">
    <source>
        <dbReference type="EMBL" id="KAK4711976.1"/>
    </source>
</evidence>
<name>A0AAV9KF92_9SOLN</name>
<dbReference type="GO" id="GO:0015297">
    <property type="term" value="F:antiporter activity"/>
    <property type="evidence" value="ECO:0007669"/>
    <property type="project" value="InterPro"/>
</dbReference>
<keyword evidence="4 6" id="KW-1133">Transmembrane helix</keyword>
<dbReference type="AlphaFoldDB" id="A0AAV9KF92"/>
<proteinExistence type="inferred from homology"/>
<protein>
    <recommendedName>
        <fullName evidence="6">Protein DETOXIFICATION</fullName>
    </recommendedName>
    <alternativeName>
        <fullName evidence="6">Multidrug and toxic compound extrusion protein</fullName>
    </alternativeName>
</protein>
<feature type="transmembrane region" description="Helical" evidence="6">
    <location>
        <begin position="211"/>
        <end position="231"/>
    </location>
</feature>
<keyword evidence="3 6" id="KW-0812">Transmembrane</keyword>
<feature type="transmembrane region" description="Helical" evidence="6">
    <location>
        <begin position="436"/>
        <end position="460"/>
    </location>
</feature>
<sequence length="481" mass="52525">MAESMEEQLLENEENRRWIITTEWETYSQELKKLSYIAAPMVAVSVLQYLLQVVSMIMVGHLDQISLSSVAIATSITNVSGFSLLSGLVGGLETLSGQAYGANQWQKVGTYTYSAVISLLIVCIPISILWLFMDKLLILMGQDPVISVEAYKFSLWLTPALFGSAILKPLFRYLQIQSLILPMLVTAFLVLCLHISLSWFFIFQLGLGKSGAAIAFCFSIWTFVALLVFYISRSSSCERTRTSLNKDAFLAVGKFVRYATPSALMVCLKWWSFEVLTLLSGLLPNPELETSVLSICLTISSLHFVIPFGLGVGASTRVSNELGSGNPQKALVAVRVAMFLAVVETVVVSTVTFLCRGVLGKAYSNDEQVVDYVAAIAPFLCLSIITDSLQAVISGIARGSGWQIIGAYVNLGAFYLVGIPVASVLCFAVNLKAKGLWIGLLVGSAIQATSFSLILSFTDWQKQAIKAKKRVSEKRSSEENN</sequence>
<organism evidence="7 8">
    <name type="scientific">Solanum pinnatisectum</name>
    <name type="common">tansyleaf nightshade</name>
    <dbReference type="NCBI Taxonomy" id="50273"/>
    <lineage>
        <taxon>Eukaryota</taxon>
        <taxon>Viridiplantae</taxon>
        <taxon>Streptophyta</taxon>
        <taxon>Embryophyta</taxon>
        <taxon>Tracheophyta</taxon>
        <taxon>Spermatophyta</taxon>
        <taxon>Magnoliopsida</taxon>
        <taxon>eudicotyledons</taxon>
        <taxon>Gunneridae</taxon>
        <taxon>Pentapetalae</taxon>
        <taxon>asterids</taxon>
        <taxon>lamiids</taxon>
        <taxon>Solanales</taxon>
        <taxon>Solanaceae</taxon>
        <taxon>Solanoideae</taxon>
        <taxon>Solaneae</taxon>
        <taxon>Solanum</taxon>
    </lineage>
</organism>
<evidence type="ECO:0000256" key="5">
    <source>
        <dbReference type="ARBA" id="ARBA00023136"/>
    </source>
</evidence>
<feature type="transmembrane region" description="Helical" evidence="6">
    <location>
        <begin position="332"/>
        <end position="352"/>
    </location>
</feature>
<evidence type="ECO:0000256" key="3">
    <source>
        <dbReference type="ARBA" id="ARBA00022692"/>
    </source>
</evidence>
<feature type="transmembrane region" description="Helical" evidence="6">
    <location>
        <begin position="153"/>
        <end position="171"/>
    </location>
</feature>
<dbReference type="InterPro" id="IPR002528">
    <property type="entry name" value="MATE_fam"/>
</dbReference>
<keyword evidence="8" id="KW-1185">Reference proteome</keyword>
<dbReference type="GO" id="GO:0042910">
    <property type="term" value="F:xenobiotic transmembrane transporter activity"/>
    <property type="evidence" value="ECO:0007669"/>
    <property type="project" value="InterPro"/>
</dbReference>
<dbReference type="Pfam" id="PF01554">
    <property type="entry name" value="MatE"/>
    <property type="match status" value="2"/>
</dbReference>
<dbReference type="GO" id="GO:0016020">
    <property type="term" value="C:membrane"/>
    <property type="evidence" value="ECO:0007669"/>
    <property type="project" value="UniProtKB-SubCell"/>
</dbReference>
<evidence type="ECO:0000256" key="6">
    <source>
        <dbReference type="RuleBase" id="RU004914"/>
    </source>
</evidence>
<feature type="transmembrane region" description="Helical" evidence="6">
    <location>
        <begin position="65"/>
        <end position="90"/>
    </location>
</feature>
<feature type="transmembrane region" description="Helical" evidence="6">
    <location>
        <begin position="405"/>
        <end position="430"/>
    </location>
</feature>
<feature type="transmembrane region" description="Helical" evidence="6">
    <location>
        <begin position="111"/>
        <end position="133"/>
    </location>
</feature>
<evidence type="ECO:0000256" key="2">
    <source>
        <dbReference type="ARBA" id="ARBA00010199"/>
    </source>
</evidence>
<dbReference type="GO" id="GO:1990961">
    <property type="term" value="P:xenobiotic detoxification by transmembrane export across the plasma membrane"/>
    <property type="evidence" value="ECO:0007669"/>
    <property type="project" value="InterPro"/>
</dbReference>
<comment type="similarity">
    <text evidence="2 6">Belongs to the multi antimicrobial extrusion (MATE) (TC 2.A.66.1) family.</text>
</comment>
<comment type="caution">
    <text evidence="7">The sequence shown here is derived from an EMBL/GenBank/DDBJ whole genome shotgun (WGS) entry which is preliminary data.</text>
</comment>
<feature type="transmembrane region" description="Helical" evidence="6">
    <location>
        <begin position="372"/>
        <end position="393"/>
    </location>
</feature>
<keyword evidence="5 6" id="KW-0472">Membrane</keyword>
<dbReference type="InterPro" id="IPR045069">
    <property type="entry name" value="MATE_euk"/>
</dbReference>
<evidence type="ECO:0000256" key="1">
    <source>
        <dbReference type="ARBA" id="ARBA00004141"/>
    </source>
</evidence>
<dbReference type="Proteomes" id="UP001311915">
    <property type="component" value="Unassembled WGS sequence"/>
</dbReference>
<accession>A0AAV9KF92</accession>
<gene>
    <name evidence="7" type="ORF">R3W88_006489</name>
</gene>
<feature type="transmembrane region" description="Helical" evidence="6">
    <location>
        <begin position="252"/>
        <end position="271"/>
    </location>
</feature>
<feature type="transmembrane region" description="Helical" evidence="6">
    <location>
        <begin position="183"/>
        <end position="205"/>
    </location>
</feature>
<feature type="transmembrane region" description="Helical" evidence="6">
    <location>
        <begin position="36"/>
        <end position="59"/>
    </location>
</feature>
<dbReference type="EMBL" id="JAWPEI010000011">
    <property type="protein sequence ID" value="KAK4711976.1"/>
    <property type="molecule type" value="Genomic_DNA"/>
</dbReference>
<dbReference type="PANTHER" id="PTHR11206">
    <property type="entry name" value="MULTIDRUG RESISTANCE PROTEIN"/>
    <property type="match status" value="1"/>
</dbReference>
<feature type="transmembrane region" description="Helical" evidence="6">
    <location>
        <begin position="291"/>
        <end position="312"/>
    </location>
</feature>
<evidence type="ECO:0000256" key="4">
    <source>
        <dbReference type="ARBA" id="ARBA00022989"/>
    </source>
</evidence>
<evidence type="ECO:0000313" key="8">
    <source>
        <dbReference type="Proteomes" id="UP001311915"/>
    </source>
</evidence>
<dbReference type="NCBIfam" id="TIGR00797">
    <property type="entry name" value="matE"/>
    <property type="match status" value="1"/>
</dbReference>
<dbReference type="CDD" id="cd13132">
    <property type="entry name" value="MATE_eukaryotic"/>
    <property type="match status" value="1"/>
</dbReference>
<comment type="subcellular location">
    <subcellularLocation>
        <location evidence="1">Membrane</location>
        <topology evidence="1">Multi-pass membrane protein</topology>
    </subcellularLocation>
</comment>